<dbReference type="GO" id="GO:0015627">
    <property type="term" value="C:type II protein secretion system complex"/>
    <property type="evidence" value="ECO:0007669"/>
    <property type="project" value="InterPro"/>
</dbReference>
<evidence type="ECO:0000259" key="12">
    <source>
        <dbReference type="Pfam" id="PF12019"/>
    </source>
</evidence>
<comment type="caution">
    <text evidence="13">The sequence shown here is derived from an EMBL/GenBank/DDBJ whole genome shotgun (WGS) entry which is preliminary data.</text>
</comment>
<keyword evidence="14" id="KW-1185">Reference proteome</keyword>
<reference evidence="13 14" key="1">
    <citation type="submission" date="2019-01" db="EMBL/GenBank/DDBJ databases">
        <authorList>
            <person name="Chen W.-M."/>
        </authorList>
    </citation>
    <scope>NUCLEOTIDE SEQUENCE [LARGE SCALE GENOMIC DNA]</scope>
    <source>
        <strain evidence="13 14">HPM-16</strain>
    </source>
</reference>
<comment type="similarity">
    <text evidence="9">Belongs to the GSP H family.</text>
</comment>
<evidence type="ECO:0000256" key="10">
    <source>
        <dbReference type="ARBA" id="ARBA00030775"/>
    </source>
</evidence>
<evidence type="ECO:0000256" key="4">
    <source>
        <dbReference type="ARBA" id="ARBA00022481"/>
    </source>
</evidence>
<gene>
    <name evidence="13" type="ORF">EOE65_15080</name>
</gene>
<keyword evidence="7 11" id="KW-1133">Transmembrane helix</keyword>
<evidence type="ECO:0000256" key="8">
    <source>
        <dbReference type="ARBA" id="ARBA00023136"/>
    </source>
</evidence>
<comment type="subcellular location">
    <subcellularLocation>
        <location evidence="1">Cell inner membrane</location>
        <topology evidence="1">Single-pass membrane protein</topology>
    </subcellularLocation>
</comment>
<dbReference type="Pfam" id="PF12019">
    <property type="entry name" value="GspH"/>
    <property type="match status" value="1"/>
</dbReference>
<dbReference type="AlphaFoldDB" id="A0A437Q5Y4"/>
<accession>A0A437Q5Y4</accession>
<keyword evidence="4" id="KW-0488">Methylation</keyword>
<evidence type="ECO:0000256" key="5">
    <source>
        <dbReference type="ARBA" id="ARBA00022519"/>
    </source>
</evidence>
<evidence type="ECO:0000313" key="14">
    <source>
        <dbReference type="Proteomes" id="UP000282818"/>
    </source>
</evidence>
<dbReference type="InterPro" id="IPR012902">
    <property type="entry name" value="N_methyl_site"/>
</dbReference>
<dbReference type="InterPro" id="IPR022346">
    <property type="entry name" value="T2SS_GspH"/>
</dbReference>
<evidence type="ECO:0000313" key="13">
    <source>
        <dbReference type="EMBL" id="RVU29902.1"/>
    </source>
</evidence>
<evidence type="ECO:0000256" key="2">
    <source>
        <dbReference type="ARBA" id="ARBA00021549"/>
    </source>
</evidence>
<dbReference type="Proteomes" id="UP000282818">
    <property type="component" value="Unassembled WGS sequence"/>
</dbReference>
<protein>
    <recommendedName>
        <fullName evidence="2">Type II secretion system protein H</fullName>
    </recommendedName>
    <alternativeName>
        <fullName evidence="10">General secretion pathway protein H</fullName>
    </alternativeName>
</protein>
<evidence type="ECO:0000256" key="9">
    <source>
        <dbReference type="ARBA" id="ARBA00025772"/>
    </source>
</evidence>
<keyword evidence="3" id="KW-1003">Cell membrane</keyword>
<evidence type="ECO:0000256" key="6">
    <source>
        <dbReference type="ARBA" id="ARBA00022692"/>
    </source>
</evidence>
<evidence type="ECO:0000256" key="3">
    <source>
        <dbReference type="ARBA" id="ARBA00022475"/>
    </source>
</evidence>
<organism evidence="13 14">
    <name type="scientific">Neptunomonas marina</name>
    <dbReference type="NCBI Taxonomy" id="1815562"/>
    <lineage>
        <taxon>Bacteria</taxon>
        <taxon>Pseudomonadati</taxon>
        <taxon>Pseudomonadota</taxon>
        <taxon>Gammaproteobacteria</taxon>
        <taxon>Oceanospirillales</taxon>
        <taxon>Oceanospirillaceae</taxon>
        <taxon>Neptunomonas</taxon>
    </lineage>
</organism>
<dbReference type="RefSeq" id="WP_127695274.1">
    <property type="nucleotide sequence ID" value="NZ_SACQ01000007.1"/>
</dbReference>
<evidence type="ECO:0000256" key="11">
    <source>
        <dbReference type="SAM" id="Phobius"/>
    </source>
</evidence>
<keyword evidence="5" id="KW-0997">Cell inner membrane</keyword>
<keyword evidence="8 11" id="KW-0472">Membrane</keyword>
<dbReference type="InterPro" id="IPR045584">
    <property type="entry name" value="Pilin-like"/>
</dbReference>
<keyword evidence="6 11" id="KW-0812">Transmembrane</keyword>
<name>A0A437Q5Y4_9GAMM</name>
<proteinExistence type="inferred from homology"/>
<evidence type="ECO:0000256" key="1">
    <source>
        <dbReference type="ARBA" id="ARBA00004377"/>
    </source>
</evidence>
<evidence type="ECO:0000256" key="7">
    <source>
        <dbReference type="ARBA" id="ARBA00022989"/>
    </source>
</evidence>
<dbReference type="SUPFAM" id="SSF54523">
    <property type="entry name" value="Pili subunits"/>
    <property type="match status" value="1"/>
</dbReference>
<dbReference type="Pfam" id="PF07963">
    <property type="entry name" value="N_methyl"/>
    <property type="match status" value="1"/>
</dbReference>
<dbReference type="GO" id="GO:0005886">
    <property type="term" value="C:plasma membrane"/>
    <property type="evidence" value="ECO:0007669"/>
    <property type="project" value="UniProtKB-SubCell"/>
</dbReference>
<dbReference type="Gene3D" id="3.55.40.10">
    <property type="entry name" value="minor pseudopilin epsh domain"/>
    <property type="match status" value="1"/>
</dbReference>
<sequence length="177" mass="19210">MDIKTSRAQCGFTLIELMVTTTVAIVLITVAVPAFTDLIAKIDLNTGSLQVREVLRQARSEAVKTGNALHVCSVADGVSQCAGTSGRGRKPWQHGMLVFHDANRDRRFTPGSDTLIYQVDFSAGLAVSWGRGDYLVYAGSGRPALANGTFELLHTASGYQKKLVLNNVGRIRSEQNW</sequence>
<feature type="domain" description="General secretion pathway GspH" evidence="12">
    <location>
        <begin position="54"/>
        <end position="169"/>
    </location>
</feature>
<dbReference type="EMBL" id="SACQ01000007">
    <property type="protein sequence ID" value="RVU29902.1"/>
    <property type="molecule type" value="Genomic_DNA"/>
</dbReference>
<dbReference type="GO" id="GO:0015628">
    <property type="term" value="P:protein secretion by the type II secretion system"/>
    <property type="evidence" value="ECO:0007669"/>
    <property type="project" value="InterPro"/>
</dbReference>
<feature type="transmembrane region" description="Helical" evidence="11">
    <location>
        <begin position="12"/>
        <end position="35"/>
    </location>
</feature>